<dbReference type="InterPro" id="IPR050565">
    <property type="entry name" value="LYPA1-2/EST-like"/>
</dbReference>
<dbReference type="PANTHER" id="PTHR10655">
    <property type="entry name" value="LYSOPHOSPHOLIPASE-RELATED"/>
    <property type="match status" value="1"/>
</dbReference>
<dbReference type="InterPro" id="IPR003140">
    <property type="entry name" value="PLipase/COase/thioEstase"/>
</dbReference>
<dbReference type="InterPro" id="IPR029058">
    <property type="entry name" value="AB_hydrolase_fold"/>
</dbReference>
<dbReference type="SUPFAM" id="SSF53474">
    <property type="entry name" value="alpha/beta-Hydrolases"/>
    <property type="match status" value="1"/>
</dbReference>
<keyword evidence="5" id="KW-1185">Reference proteome</keyword>
<reference evidence="4 5" key="1">
    <citation type="submission" date="2022-11" db="EMBL/GenBank/DDBJ databases">
        <title>Minimal conservation of predation-associated metabolite biosynthetic gene clusters underscores biosynthetic potential of Myxococcota including descriptions for ten novel species: Archangium lansinium sp. nov., Myxococcus landrumus sp. nov., Nannocystis bai.</title>
        <authorList>
            <person name="Ahearne A."/>
            <person name="Stevens C."/>
            <person name="Dowd S."/>
        </authorList>
    </citation>
    <scope>NUCLEOTIDE SEQUENCE [LARGE SCALE GENOMIC DNA]</scope>
    <source>
        <strain evidence="4 5">NCWAL01</strain>
    </source>
</reference>
<evidence type="ECO:0000313" key="5">
    <source>
        <dbReference type="Proteomes" id="UP001221838"/>
    </source>
</evidence>
<evidence type="ECO:0000256" key="2">
    <source>
        <dbReference type="ARBA" id="ARBA00022801"/>
    </source>
</evidence>
<dbReference type="Pfam" id="PF02230">
    <property type="entry name" value="Abhydrolase_2"/>
    <property type="match status" value="1"/>
</dbReference>
<gene>
    <name evidence="4" type="ORF">POL68_34190</name>
</gene>
<dbReference type="PANTHER" id="PTHR10655:SF17">
    <property type="entry name" value="LYSOPHOSPHOLIPASE-LIKE PROTEIN 1"/>
    <property type="match status" value="1"/>
</dbReference>
<evidence type="ECO:0000313" key="4">
    <source>
        <dbReference type="EMBL" id="MDC0713566.1"/>
    </source>
</evidence>
<comment type="similarity">
    <text evidence="1">Belongs to the AB hydrolase superfamily. AB hydrolase 2 family.</text>
</comment>
<proteinExistence type="inferred from homology"/>
<sequence>MAMRRISTRLGELDCQVVDALPDGASPELAVILCHGFGAPATDLVPLAPELMNLRPELAPHVRFVFPGAPLTLAAQGMPGARAWFHLPQAILMGQQRNWDEYSLAVPEGLPAARRAVMGVVSALSAATKLPYGRIVLGGFSQGSMVTTDVTLRLEEAPAGLCILSGAPIAQTEWKARAANRKGLPVFQGHGRSDTVLPFQGAERLRDLLTQAGLAVEFLPFDGPHTIDPEELEKLADFLVARLPAR</sequence>
<dbReference type="Gene3D" id="3.40.50.1820">
    <property type="entry name" value="alpha/beta hydrolase"/>
    <property type="match status" value="1"/>
</dbReference>
<dbReference type="EMBL" id="JAQNDM010000002">
    <property type="protein sequence ID" value="MDC0713566.1"/>
    <property type="molecule type" value="Genomic_DNA"/>
</dbReference>
<accession>A0ABT5DMH0</accession>
<name>A0ABT5DMH0_9BACT</name>
<evidence type="ECO:0000259" key="3">
    <source>
        <dbReference type="Pfam" id="PF02230"/>
    </source>
</evidence>
<dbReference type="Proteomes" id="UP001221838">
    <property type="component" value="Unassembled WGS sequence"/>
</dbReference>
<protein>
    <submittedName>
        <fullName evidence="4">Phospholipase</fullName>
    </submittedName>
</protein>
<comment type="caution">
    <text evidence="4">The sequence shown here is derived from an EMBL/GenBank/DDBJ whole genome shotgun (WGS) entry which is preliminary data.</text>
</comment>
<feature type="domain" description="Phospholipase/carboxylesterase/thioesterase" evidence="3">
    <location>
        <begin position="29"/>
        <end position="239"/>
    </location>
</feature>
<organism evidence="4 5">
    <name type="scientific">Stigmatella ashevillensis</name>
    <dbReference type="NCBI Taxonomy" id="2995309"/>
    <lineage>
        <taxon>Bacteria</taxon>
        <taxon>Pseudomonadati</taxon>
        <taxon>Myxococcota</taxon>
        <taxon>Myxococcia</taxon>
        <taxon>Myxococcales</taxon>
        <taxon>Cystobacterineae</taxon>
        <taxon>Archangiaceae</taxon>
        <taxon>Stigmatella</taxon>
    </lineage>
</organism>
<keyword evidence="2" id="KW-0378">Hydrolase</keyword>
<evidence type="ECO:0000256" key="1">
    <source>
        <dbReference type="ARBA" id="ARBA00006499"/>
    </source>
</evidence>
<dbReference type="RefSeq" id="WP_272143900.1">
    <property type="nucleotide sequence ID" value="NZ_JAQNDM010000002.1"/>
</dbReference>